<protein>
    <recommendedName>
        <fullName evidence="4 6">dTDP-4-dehydrorhamnose 3,5-epimerase</fullName>
        <ecNumber evidence="3 6">5.1.3.13</ecNumber>
    </recommendedName>
    <alternativeName>
        <fullName evidence="6">Thymidine diphospho-4-keto-rhamnose 3,5-epimerase</fullName>
    </alternativeName>
</protein>
<evidence type="ECO:0000256" key="5">
    <source>
        <dbReference type="PIRSR" id="PIRSR600888-1"/>
    </source>
</evidence>
<dbReference type="InterPro" id="IPR000888">
    <property type="entry name" value="RmlC-like"/>
</dbReference>
<evidence type="ECO:0000313" key="8">
    <source>
        <dbReference type="Proteomes" id="UP001138460"/>
    </source>
</evidence>
<dbReference type="InterPro" id="IPR014710">
    <property type="entry name" value="RmlC-like_jellyroll"/>
</dbReference>
<comment type="catalytic activity">
    <reaction evidence="1 6">
        <text>dTDP-4-dehydro-6-deoxy-alpha-D-glucose = dTDP-4-dehydro-beta-L-rhamnose</text>
        <dbReference type="Rhea" id="RHEA:16969"/>
        <dbReference type="ChEBI" id="CHEBI:57649"/>
        <dbReference type="ChEBI" id="CHEBI:62830"/>
        <dbReference type="EC" id="5.1.3.13"/>
    </reaction>
</comment>
<dbReference type="GO" id="GO:0000271">
    <property type="term" value="P:polysaccharide biosynthetic process"/>
    <property type="evidence" value="ECO:0007669"/>
    <property type="project" value="TreeGrafter"/>
</dbReference>
<dbReference type="SUPFAM" id="SSF51182">
    <property type="entry name" value="RmlC-like cupins"/>
    <property type="match status" value="1"/>
</dbReference>
<dbReference type="GO" id="GO:0008830">
    <property type="term" value="F:dTDP-4-dehydrorhamnose 3,5-epimerase activity"/>
    <property type="evidence" value="ECO:0007669"/>
    <property type="project" value="UniProtKB-UniRule"/>
</dbReference>
<dbReference type="Gene3D" id="2.60.120.10">
    <property type="entry name" value="Jelly Rolls"/>
    <property type="match status" value="1"/>
</dbReference>
<dbReference type="GO" id="GO:0019305">
    <property type="term" value="P:dTDP-rhamnose biosynthetic process"/>
    <property type="evidence" value="ECO:0007669"/>
    <property type="project" value="UniProtKB-UniRule"/>
</dbReference>
<reference evidence="7 8" key="1">
    <citation type="journal article" date="2018" name="Syst. Appl. Microbiol.">
        <title>Pectobacterium zantedeschiae sp. nov. a new species of a soft rot pathogen isolated from Calla lily (Zantedeschia spp.).</title>
        <authorList>
            <person name="Waleron M."/>
            <person name="Misztak A."/>
            <person name="Waleron M."/>
            <person name="Franczuk M."/>
            <person name="Jonca J."/>
            <person name="Wielgomas B."/>
            <person name="Mikicinski A."/>
            <person name="Popovic T."/>
            <person name="Waleron K."/>
        </authorList>
    </citation>
    <scope>NUCLEOTIDE SEQUENCE [LARGE SCALE GENOMIC DNA]</scope>
    <source>
        <strain evidence="7 8">9M</strain>
    </source>
</reference>
<dbReference type="PANTHER" id="PTHR21047:SF2">
    <property type="entry name" value="THYMIDINE DIPHOSPHO-4-KETO-RHAMNOSE 3,5-EPIMERASE"/>
    <property type="match status" value="1"/>
</dbReference>
<name>A0A9X8P655_9GAMM</name>
<dbReference type="Pfam" id="PF00908">
    <property type="entry name" value="dTDP_sugar_isom"/>
    <property type="match status" value="1"/>
</dbReference>
<dbReference type="PANTHER" id="PTHR21047">
    <property type="entry name" value="DTDP-6-DEOXY-D-GLUCOSE-3,5 EPIMERASE"/>
    <property type="match status" value="1"/>
</dbReference>
<comment type="function">
    <text evidence="2 6">Catalyzes the epimerization of the C3' and C5'positions of dTDP-6-deoxy-D-xylo-4-hexulose, forming dTDP-6-deoxy-L-lyxo-4-hexulose.</text>
</comment>
<dbReference type="EMBL" id="NWTM01000001">
    <property type="protein sequence ID" value="RYC45148.1"/>
    <property type="molecule type" value="Genomic_DNA"/>
</dbReference>
<feature type="active site" description="Proton acceptor" evidence="5">
    <location>
        <position position="61"/>
    </location>
</feature>
<dbReference type="EC" id="5.1.3.13" evidence="3 6"/>
<accession>A0A9X8P655</accession>
<dbReference type="NCBIfam" id="TIGR01221">
    <property type="entry name" value="rmlC"/>
    <property type="match status" value="1"/>
</dbReference>
<evidence type="ECO:0000313" key="7">
    <source>
        <dbReference type="EMBL" id="RYC45148.1"/>
    </source>
</evidence>
<dbReference type="Proteomes" id="UP001138460">
    <property type="component" value="Unassembled WGS sequence"/>
</dbReference>
<evidence type="ECO:0000256" key="2">
    <source>
        <dbReference type="ARBA" id="ARBA00001997"/>
    </source>
</evidence>
<comment type="subunit">
    <text evidence="6">Homodimer.</text>
</comment>
<keyword evidence="8" id="KW-1185">Reference proteome</keyword>
<dbReference type="AlphaFoldDB" id="A0A9X8P655"/>
<dbReference type="InterPro" id="IPR011051">
    <property type="entry name" value="RmlC_Cupin_sf"/>
</dbReference>
<evidence type="ECO:0000256" key="6">
    <source>
        <dbReference type="RuleBase" id="RU364069"/>
    </source>
</evidence>
<dbReference type="RefSeq" id="WP_129703742.1">
    <property type="nucleotide sequence ID" value="NZ_CP139172.1"/>
</dbReference>
<dbReference type="GeneID" id="67794925"/>
<evidence type="ECO:0000256" key="4">
    <source>
        <dbReference type="ARBA" id="ARBA00019595"/>
    </source>
</evidence>
<dbReference type="CDD" id="cd00438">
    <property type="entry name" value="cupin_RmlC"/>
    <property type="match status" value="1"/>
</dbReference>
<organism evidence="7 8">
    <name type="scientific">Pectobacterium zantedeschiae</name>
    <dbReference type="NCBI Taxonomy" id="2034769"/>
    <lineage>
        <taxon>Bacteria</taxon>
        <taxon>Pseudomonadati</taxon>
        <taxon>Pseudomonadota</taxon>
        <taxon>Gammaproteobacteria</taxon>
        <taxon>Enterobacterales</taxon>
        <taxon>Pectobacteriaceae</taxon>
        <taxon>Pectobacterium</taxon>
    </lineage>
</organism>
<sequence length="176" mass="20004">MKINATNLDGIYEIDNKLFKDERGFFVKTFHAPTFIENGLEGDFTESFYSTSHKGVLRGMHFQLPPYDHTKLVYCVSGEILDVVVDIRIGSKTFGEYFSTTLSSEKANALYIGRGYAHGFLALSESATMVYMTSTVHAPDHDSGIRWDSFGFDWNGKDVKYIISQRDLNFPLLKSW</sequence>
<dbReference type="GO" id="GO:0005829">
    <property type="term" value="C:cytosol"/>
    <property type="evidence" value="ECO:0007669"/>
    <property type="project" value="TreeGrafter"/>
</dbReference>
<evidence type="ECO:0000256" key="1">
    <source>
        <dbReference type="ARBA" id="ARBA00001298"/>
    </source>
</evidence>
<proteinExistence type="inferred from homology"/>
<feature type="active site" description="Proton donor" evidence="5">
    <location>
        <position position="131"/>
    </location>
</feature>
<gene>
    <name evidence="7" type="primary">rfbC</name>
    <name evidence="7" type="ORF">CLR69_09210</name>
</gene>
<evidence type="ECO:0000256" key="3">
    <source>
        <dbReference type="ARBA" id="ARBA00012098"/>
    </source>
</evidence>
<comment type="similarity">
    <text evidence="6">Belongs to the dTDP-4-dehydrorhamnose 3,5-epimerase family.</text>
</comment>
<comment type="caution">
    <text evidence="7">The sequence shown here is derived from an EMBL/GenBank/DDBJ whole genome shotgun (WGS) entry which is preliminary data.</text>
</comment>
<dbReference type="OrthoDB" id="9800680at2"/>
<keyword evidence="6 7" id="KW-0413">Isomerase</keyword>
<comment type="pathway">
    <text evidence="6">Carbohydrate biosynthesis; dTDP-L-rhamnose biosynthesis.</text>
</comment>